<name>A0A5J4VWG0_9EUKA</name>
<feature type="region of interest" description="Disordered" evidence="1">
    <location>
        <begin position="361"/>
        <end position="385"/>
    </location>
</feature>
<protein>
    <submittedName>
        <fullName evidence="2">Uncharacterized protein</fullName>
    </submittedName>
</protein>
<feature type="compositionally biased region" description="Basic and acidic residues" evidence="1">
    <location>
        <begin position="296"/>
        <end position="319"/>
    </location>
</feature>
<evidence type="ECO:0000313" key="3">
    <source>
        <dbReference type="Proteomes" id="UP000324800"/>
    </source>
</evidence>
<feature type="region of interest" description="Disordered" evidence="1">
    <location>
        <begin position="291"/>
        <end position="319"/>
    </location>
</feature>
<comment type="caution">
    <text evidence="2">The sequence shown here is derived from an EMBL/GenBank/DDBJ whole genome shotgun (WGS) entry which is preliminary data.</text>
</comment>
<feature type="region of interest" description="Disordered" evidence="1">
    <location>
        <begin position="564"/>
        <end position="600"/>
    </location>
</feature>
<evidence type="ECO:0000313" key="2">
    <source>
        <dbReference type="EMBL" id="KAA6386961.1"/>
    </source>
</evidence>
<proteinExistence type="predicted"/>
<gene>
    <name evidence="2" type="ORF">EZS28_017514</name>
</gene>
<dbReference type="EMBL" id="SNRW01004576">
    <property type="protein sequence ID" value="KAA6386961.1"/>
    <property type="molecule type" value="Genomic_DNA"/>
</dbReference>
<evidence type="ECO:0000256" key="1">
    <source>
        <dbReference type="SAM" id="MobiDB-lite"/>
    </source>
</evidence>
<dbReference type="Proteomes" id="UP000324800">
    <property type="component" value="Unassembled WGS sequence"/>
</dbReference>
<feature type="compositionally biased region" description="Polar residues" evidence="1">
    <location>
        <begin position="361"/>
        <end position="370"/>
    </location>
</feature>
<reference evidence="2 3" key="1">
    <citation type="submission" date="2019-03" db="EMBL/GenBank/DDBJ databases">
        <title>Single cell metagenomics reveals metabolic interactions within the superorganism composed of flagellate Streblomastix strix and complex community of Bacteroidetes bacteria on its surface.</title>
        <authorList>
            <person name="Treitli S.C."/>
            <person name="Kolisko M."/>
            <person name="Husnik F."/>
            <person name="Keeling P."/>
            <person name="Hampl V."/>
        </authorList>
    </citation>
    <scope>NUCLEOTIDE SEQUENCE [LARGE SCALE GENOMIC DNA]</scope>
    <source>
        <strain evidence="2">ST1C</strain>
    </source>
</reference>
<feature type="compositionally biased region" description="Polar residues" evidence="1">
    <location>
        <begin position="582"/>
        <end position="600"/>
    </location>
</feature>
<dbReference type="AlphaFoldDB" id="A0A5J4VWG0"/>
<accession>A0A5J4VWG0</accession>
<organism evidence="2 3">
    <name type="scientific">Streblomastix strix</name>
    <dbReference type="NCBI Taxonomy" id="222440"/>
    <lineage>
        <taxon>Eukaryota</taxon>
        <taxon>Metamonada</taxon>
        <taxon>Preaxostyla</taxon>
        <taxon>Oxymonadida</taxon>
        <taxon>Streblomastigidae</taxon>
        <taxon>Streblomastix</taxon>
    </lineage>
</organism>
<sequence>MTRGKSRTDQGLNTDLTMNKDNIKEIIEDQESVPDRLIARIQKMGGDLRRKLSSDGSLTKLDIKNSIKRIGSQEFSSKIQRFNTITPGICELTATRIEPGYSYRNGQDQDIQSFFPSEKTRCTLSKDTGLQINKPTDQSSALQNGCSNQTNLTTGQGGLRYNFRLKGRFSSHQSFQSLSTIFRFPFPDEIFHLVNTTLLLQKEPLHIYQDSCDRNLSNTFEVGCQNPVLYGLHCNSFKIQTHSRNINLTNNPISERPWVENFLEEMLDFPQDSFPIPWLDVQQHRHDSHNATLKETSNEGKVGRVDHEDQDETNSKDEGISITNWRNQLSQVLIYDNLSLYERTSSNEDKSSNQKRLELQTQDESNSQMQLGGDPSDDKQQYSTNNNGTNAGYINNDGCLRICVGCCNADIVGQVDGRRRMDERLAPQIQQSTRDSSRLDGPSNVSNITLLTINNLHHPSNRQLNNGVQSSEMEGFFQPDSSNKKDCGIDLTNECPIDNSPYTWNRKLVCGRSQQEVMEGRLQSKGRNSPISLPLTQLSSQPRQLRNTNHEVMSKILLTITRPMGGGSRRILSPMDRRNDADSSSSGINPKSNQQSQTRWCNRTSDLTRLDLEEVYSEFPYNNCSTQSGINIGDPGRGQEDERFKVKTATRTANRRNDQHSRCEQIFGDIAKQSGLKEESIQDMIAKMNQEAWRKRRAGLDELADYVQSQETNLDSFISNKADIELVNALVWVFNKGGDKIQQRVKILREHGCATLSQFSEMKEISKSPLIIQFSKNHQQQAKEPHCPMELKLKNNGKTIMDIINRDKK</sequence>